<dbReference type="Proteomes" id="UP000693682">
    <property type="component" value="Segment"/>
</dbReference>
<keyword evidence="2" id="KW-1185">Reference proteome</keyword>
<evidence type="ECO:0000313" key="2">
    <source>
        <dbReference type="Proteomes" id="UP000693682"/>
    </source>
</evidence>
<protein>
    <submittedName>
        <fullName evidence="1">Uncharacterized protein</fullName>
    </submittedName>
</protein>
<proteinExistence type="predicted"/>
<reference evidence="1" key="1">
    <citation type="submission" date="2021-04" db="EMBL/GenBank/DDBJ databases">
        <authorList>
            <person name="Ulbrich M."/>
            <person name="Aldana K.S."/>
            <person name="Brown J.W."/>
            <person name="Campbell D.M."/>
            <person name="Chai A.E."/>
            <person name="Dalson K.A."/>
            <person name="Dembinski E."/>
            <person name="Gomez D.E."/>
            <person name="Gupta K."/>
            <person name="Guyot M."/>
            <person name="Hocutt K.M."/>
            <person name="Holsinger J.M."/>
            <person name="Ibarra L.A."/>
            <person name="Jeon T.-Y."/>
            <person name="Mackenzie M."/>
            <person name="Marquez I.-P.P."/>
            <person name="Mathenge R.W."/>
            <person name="Mo B.F."/>
            <person name="Nelson S."/>
            <person name="Zepeda J."/>
            <person name="Zhang L.J."/>
            <person name="Ngo R."/>
            <person name="Tse V.Y."/>
            <person name="Garlena R.A."/>
            <person name="Russell D.A."/>
            <person name="Pope W.H."/>
            <person name="Jacobs-Sera D."/>
            <person name="Hatfull G.F."/>
            <person name="Reddi K."/>
            <person name="Moberg-Parker J."/>
            <person name="Freise A.C."/>
        </authorList>
    </citation>
    <scope>NUCLEOTIDE SEQUENCE</scope>
</reference>
<gene>
    <name evidence="1" type="primary">68</name>
    <name evidence="1" type="ORF">SEA_HONK_68</name>
</gene>
<dbReference type="EMBL" id="MW862981">
    <property type="protein sequence ID" value="QWY81891.1"/>
    <property type="molecule type" value="Genomic_DNA"/>
</dbReference>
<name>A0A8F3IKB7_9CAUD</name>
<sequence>MTATSLRDYARTLTGPTPTVTAAEFTRIVARAFPGDELRAARARVLAIVEGRERVGDDLAIAVPVRELNALIRATEPHPATGQLPGELLREAESAAARYRGDRDDAWSALNAIRAEVDEVLADPFRGATEFELARRVGAVLDRSGVQ</sequence>
<organism evidence="1 2">
    <name type="scientific">Microbacterium phage Honk</name>
    <dbReference type="NCBI Taxonomy" id="2836095"/>
    <lineage>
        <taxon>Viruses</taxon>
        <taxon>Duplodnaviria</taxon>
        <taxon>Heunggongvirae</taxon>
        <taxon>Uroviricota</taxon>
        <taxon>Caudoviricetes</taxon>
        <taxon>Casidaviridae</taxon>
        <taxon>Honkvirus</taxon>
        <taxon>Honkvirus honk</taxon>
    </lineage>
</organism>
<evidence type="ECO:0000313" key="1">
    <source>
        <dbReference type="EMBL" id="QWY81891.1"/>
    </source>
</evidence>
<accession>A0A8F3IKB7</accession>